<feature type="non-terminal residue" evidence="1">
    <location>
        <position position="1"/>
    </location>
</feature>
<gene>
    <name evidence="1" type="ORF">GMARGA_LOCUS42420</name>
</gene>
<evidence type="ECO:0000313" key="1">
    <source>
        <dbReference type="EMBL" id="CAG8853599.1"/>
    </source>
</evidence>
<protein>
    <submittedName>
        <fullName evidence="1">26392_t:CDS:1</fullName>
    </submittedName>
</protein>
<dbReference type="EMBL" id="CAJVQB010126610">
    <property type="protein sequence ID" value="CAG8853599.1"/>
    <property type="molecule type" value="Genomic_DNA"/>
</dbReference>
<dbReference type="Proteomes" id="UP000789901">
    <property type="component" value="Unassembled WGS sequence"/>
</dbReference>
<proteinExistence type="predicted"/>
<sequence>WKCQGAELHCFHNKNTQSKEQSSITKSDDISLDSRLEELLLCNTDLSKYFICKKDPIEKIDEITELSKNNTKISSK</sequence>
<feature type="non-terminal residue" evidence="1">
    <location>
        <position position="76"/>
    </location>
</feature>
<reference evidence="1 2" key="1">
    <citation type="submission" date="2021-06" db="EMBL/GenBank/DDBJ databases">
        <authorList>
            <person name="Kallberg Y."/>
            <person name="Tangrot J."/>
            <person name="Rosling A."/>
        </authorList>
    </citation>
    <scope>NUCLEOTIDE SEQUENCE [LARGE SCALE GENOMIC DNA]</scope>
    <source>
        <strain evidence="1 2">120-4 pot B 10/14</strain>
    </source>
</reference>
<accession>A0ABN7XHD8</accession>
<organism evidence="1 2">
    <name type="scientific">Gigaspora margarita</name>
    <dbReference type="NCBI Taxonomy" id="4874"/>
    <lineage>
        <taxon>Eukaryota</taxon>
        <taxon>Fungi</taxon>
        <taxon>Fungi incertae sedis</taxon>
        <taxon>Mucoromycota</taxon>
        <taxon>Glomeromycotina</taxon>
        <taxon>Glomeromycetes</taxon>
        <taxon>Diversisporales</taxon>
        <taxon>Gigasporaceae</taxon>
        <taxon>Gigaspora</taxon>
    </lineage>
</organism>
<name>A0ABN7XHD8_GIGMA</name>
<evidence type="ECO:0000313" key="2">
    <source>
        <dbReference type="Proteomes" id="UP000789901"/>
    </source>
</evidence>
<comment type="caution">
    <text evidence="1">The sequence shown here is derived from an EMBL/GenBank/DDBJ whole genome shotgun (WGS) entry which is preliminary data.</text>
</comment>
<keyword evidence="2" id="KW-1185">Reference proteome</keyword>